<sequence length="92" mass="9615">MSESDGKVCPAGVQSRRGAGGRRGGETPEADGPCGCGRDHARCRPPKRFCPVAARRNCARCVSLRPRPVASADSIATNETAPKARKGLQADP</sequence>
<accession>A0A8H8DKF5</accession>
<evidence type="ECO:0000313" key="3">
    <source>
        <dbReference type="Proteomes" id="UP000673691"/>
    </source>
</evidence>
<reference evidence="2 3" key="1">
    <citation type="journal article" name="Sci. Rep.">
        <title>Genome-scale phylogenetic analyses confirm Olpidium as the closest living zoosporic fungus to the non-flagellated, terrestrial fungi.</title>
        <authorList>
            <person name="Chang Y."/>
            <person name="Rochon D."/>
            <person name="Sekimoto S."/>
            <person name="Wang Y."/>
            <person name="Chovatia M."/>
            <person name="Sandor L."/>
            <person name="Salamov A."/>
            <person name="Grigoriev I.V."/>
            <person name="Stajich J.E."/>
            <person name="Spatafora J.W."/>
        </authorList>
    </citation>
    <scope>NUCLEOTIDE SEQUENCE [LARGE SCALE GENOMIC DNA]</scope>
    <source>
        <strain evidence="2">S191</strain>
    </source>
</reference>
<feature type="region of interest" description="Disordered" evidence="1">
    <location>
        <begin position="71"/>
        <end position="92"/>
    </location>
</feature>
<evidence type="ECO:0000256" key="1">
    <source>
        <dbReference type="SAM" id="MobiDB-lite"/>
    </source>
</evidence>
<organism evidence="2 3">
    <name type="scientific">Olpidium bornovanus</name>
    <dbReference type="NCBI Taxonomy" id="278681"/>
    <lineage>
        <taxon>Eukaryota</taxon>
        <taxon>Fungi</taxon>
        <taxon>Fungi incertae sedis</taxon>
        <taxon>Olpidiomycota</taxon>
        <taxon>Olpidiomycotina</taxon>
        <taxon>Olpidiomycetes</taxon>
        <taxon>Olpidiales</taxon>
        <taxon>Olpidiaceae</taxon>
        <taxon>Olpidium</taxon>
    </lineage>
</organism>
<protein>
    <submittedName>
        <fullName evidence="2">Uncharacterized protein</fullName>
    </submittedName>
</protein>
<name>A0A8H8DKF5_9FUNG</name>
<dbReference type="AlphaFoldDB" id="A0A8H8DKF5"/>
<dbReference type="Proteomes" id="UP000673691">
    <property type="component" value="Unassembled WGS sequence"/>
</dbReference>
<evidence type="ECO:0000313" key="2">
    <source>
        <dbReference type="EMBL" id="KAG5461615.1"/>
    </source>
</evidence>
<keyword evidence="3" id="KW-1185">Reference proteome</keyword>
<dbReference type="EMBL" id="JAEFCI010003392">
    <property type="protein sequence ID" value="KAG5461615.1"/>
    <property type="molecule type" value="Genomic_DNA"/>
</dbReference>
<gene>
    <name evidence="2" type="ORF">BJ554DRAFT_6168</name>
</gene>
<proteinExistence type="predicted"/>
<comment type="caution">
    <text evidence="2">The sequence shown here is derived from an EMBL/GenBank/DDBJ whole genome shotgun (WGS) entry which is preliminary data.</text>
</comment>
<feature type="region of interest" description="Disordered" evidence="1">
    <location>
        <begin position="1"/>
        <end position="33"/>
    </location>
</feature>